<gene>
    <name evidence="1" type="ORF">Tci_871731</name>
</gene>
<reference evidence="1" key="1">
    <citation type="journal article" date="2019" name="Sci. Rep.">
        <title>Draft genome of Tanacetum cinerariifolium, the natural source of mosquito coil.</title>
        <authorList>
            <person name="Yamashiro T."/>
            <person name="Shiraishi A."/>
            <person name="Satake H."/>
            <person name="Nakayama K."/>
        </authorList>
    </citation>
    <scope>NUCLEOTIDE SEQUENCE</scope>
</reference>
<feature type="non-terminal residue" evidence="1">
    <location>
        <position position="1"/>
    </location>
</feature>
<dbReference type="AlphaFoldDB" id="A0A699SPJ8"/>
<sequence>AGCSIPVLDDAILDVYNGPDLRSPCEYLPVDVRKPVSDVEKIIADTLFAMIGSKL</sequence>
<comment type="caution">
    <text evidence="1">The sequence shown here is derived from an EMBL/GenBank/DDBJ whole genome shotgun (WGS) entry which is preliminary data.</text>
</comment>
<evidence type="ECO:0000313" key="1">
    <source>
        <dbReference type="EMBL" id="GFC99761.1"/>
    </source>
</evidence>
<organism evidence="1">
    <name type="scientific">Tanacetum cinerariifolium</name>
    <name type="common">Dalmatian daisy</name>
    <name type="synonym">Chrysanthemum cinerariifolium</name>
    <dbReference type="NCBI Taxonomy" id="118510"/>
    <lineage>
        <taxon>Eukaryota</taxon>
        <taxon>Viridiplantae</taxon>
        <taxon>Streptophyta</taxon>
        <taxon>Embryophyta</taxon>
        <taxon>Tracheophyta</taxon>
        <taxon>Spermatophyta</taxon>
        <taxon>Magnoliopsida</taxon>
        <taxon>eudicotyledons</taxon>
        <taxon>Gunneridae</taxon>
        <taxon>Pentapetalae</taxon>
        <taxon>asterids</taxon>
        <taxon>campanulids</taxon>
        <taxon>Asterales</taxon>
        <taxon>Asteraceae</taxon>
        <taxon>Asteroideae</taxon>
        <taxon>Anthemideae</taxon>
        <taxon>Anthemidinae</taxon>
        <taxon>Tanacetum</taxon>
    </lineage>
</organism>
<protein>
    <submittedName>
        <fullName evidence="1">Uncharacterized protein</fullName>
    </submittedName>
</protein>
<dbReference type="EMBL" id="BKCJ011180618">
    <property type="protein sequence ID" value="GFC99761.1"/>
    <property type="molecule type" value="Genomic_DNA"/>
</dbReference>
<proteinExistence type="predicted"/>
<name>A0A699SPJ8_TANCI</name>
<accession>A0A699SPJ8</accession>